<organism evidence="2 3">
    <name type="scientific">Caerostris darwini</name>
    <dbReference type="NCBI Taxonomy" id="1538125"/>
    <lineage>
        <taxon>Eukaryota</taxon>
        <taxon>Metazoa</taxon>
        <taxon>Ecdysozoa</taxon>
        <taxon>Arthropoda</taxon>
        <taxon>Chelicerata</taxon>
        <taxon>Arachnida</taxon>
        <taxon>Araneae</taxon>
        <taxon>Araneomorphae</taxon>
        <taxon>Entelegynae</taxon>
        <taxon>Araneoidea</taxon>
        <taxon>Araneidae</taxon>
        <taxon>Caerostris</taxon>
    </lineage>
</organism>
<feature type="compositionally biased region" description="Low complexity" evidence="1">
    <location>
        <begin position="171"/>
        <end position="180"/>
    </location>
</feature>
<evidence type="ECO:0000313" key="3">
    <source>
        <dbReference type="Proteomes" id="UP001054837"/>
    </source>
</evidence>
<reference evidence="2 3" key="1">
    <citation type="submission" date="2021-06" db="EMBL/GenBank/DDBJ databases">
        <title>Caerostris darwini draft genome.</title>
        <authorList>
            <person name="Kono N."/>
            <person name="Arakawa K."/>
        </authorList>
    </citation>
    <scope>NUCLEOTIDE SEQUENCE [LARGE SCALE GENOMIC DNA]</scope>
</reference>
<proteinExistence type="predicted"/>
<accession>A0AAV4WLU1</accession>
<comment type="caution">
    <text evidence="2">The sequence shown here is derived from an EMBL/GenBank/DDBJ whole genome shotgun (WGS) entry which is preliminary data.</text>
</comment>
<dbReference type="EMBL" id="BPLQ01014835">
    <property type="protein sequence ID" value="GIY83582.1"/>
    <property type="molecule type" value="Genomic_DNA"/>
</dbReference>
<feature type="region of interest" description="Disordered" evidence="1">
    <location>
        <begin position="245"/>
        <end position="318"/>
    </location>
</feature>
<protein>
    <submittedName>
        <fullName evidence="2">Nucleolar and spindle-associated protein 1</fullName>
    </submittedName>
</protein>
<dbReference type="AlphaFoldDB" id="A0AAV4WLU1"/>
<dbReference type="Proteomes" id="UP001054837">
    <property type="component" value="Unassembled WGS sequence"/>
</dbReference>
<name>A0AAV4WLU1_9ARAC</name>
<gene>
    <name evidence="2" type="primary">X975_20274</name>
    <name evidence="2" type="ORF">CDAR_32241</name>
</gene>
<evidence type="ECO:0000256" key="1">
    <source>
        <dbReference type="SAM" id="MobiDB-lite"/>
    </source>
</evidence>
<sequence length="318" mass="35367">MNTPKEERLRKLSYSELKKQAKDRGIKGNLKADKLISLILENASDDDSFLTREQEIINSCKKLKQKKFDDDKLIVSDTPRRETYTIDCPSDSILDFTNELIGSSASPDLRKKCIMNEILNVTMSRGSEKKTSKKSGRKVSFVTPIRKSIRISAATPLYASVKDRPKTPIPSRSSSGRKSSTINRRISFAETPTEVQSRSSASKKSGKKGKRVSTPMPLSKCKRMNLSSSALNAPIATPEVSFAEELPEEKESENVGLQSFKNADTPIPYEKSKRTFTPKPDVKKVATPRSVNPKHIITLTPKPDAKKVTTPLSVNPKI</sequence>
<keyword evidence="3" id="KW-1185">Reference proteome</keyword>
<evidence type="ECO:0000313" key="2">
    <source>
        <dbReference type="EMBL" id="GIY83582.1"/>
    </source>
</evidence>
<feature type="region of interest" description="Disordered" evidence="1">
    <location>
        <begin position="159"/>
        <end position="218"/>
    </location>
</feature>